<keyword evidence="5" id="KW-1185">Reference proteome</keyword>
<dbReference type="Gene3D" id="3.20.20.80">
    <property type="entry name" value="Glycosidases"/>
    <property type="match status" value="1"/>
</dbReference>
<protein>
    <submittedName>
        <fullName evidence="4">Glycoside hydrolase family 13 protein</fullName>
    </submittedName>
</protein>
<dbReference type="PANTHER" id="PTHR10357">
    <property type="entry name" value="ALPHA-AMYLASE FAMILY MEMBER"/>
    <property type="match status" value="1"/>
</dbReference>
<dbReference type="OrthoDB" id="1740265at2759"/>
<dbReference type="SUPFAM" id="SSF51011">
    <property type="entry name" value="Glycosyl hydrolase domain"/>
    <property type="match status" value="1"/>
</dbReference>
<dbReference type="InterPro" id="IPR013780">
    <property type="entry name" value="Glyco_hydro_b"/>
</dbReference>
<dbReference type="FunFam" id="3.90.400.10:FF:000004">
    <property type="entry name" value="Oligo-1,6-glucosidase"/>
    <property type="match status" value="1"/>
</dbReference>
<sequence>MPHTTSIATLLSEPGLPWWKTAVIYQIYPISFFDSNGDGIGDLNGITSKLDYLKDLGVDVLWLSPIYRSPLADMGYDMTLILDMAPSRIGMPSLAGAHERGMKLMMDLVVNHSSDEHDWFVQSRSDKSHPKRDWYIWHPPKYDAAGSRQPPNNWKAVFQGSAWEYDAHTNEYYLHLYLPKQPDLNWDNPQVRGAVWKLMKFWLDRGCDGFRMDVINLLSKADGLPDAPITVPGDEFQHASIHFANGPRVHEYIKEMSDKVLSKYDVATVGETPFTHDAEELAAYVLPKNKELNMVFQFEFMDLDSAFEGQDCVPLIHKDWKLTDLKDVVTRWQTFKRSEGFWNANFTENHDHSRSVSRFGNDSDKWRALSAKMLAMMQVTQGGTQFVYQGQELGLKNFPRTWGIEEYKDVASQNYWHKILAKRKEESPGVEIDTSDILDDFAKKARDHARVPMQWSAAPHAGFTTGTPWMRVNEDYENWNAESQGHDADSVRTFWKDLLRIRKENSLLIAGSFEELHHDHPQVFAWVRRLNGQLALTVLNFSSEEARLELDCHGLPLSTLKLEIGSYHKKGEVSYINGALQLQGYECRLYLSK</sequence>
<evidence type="ECO:0000313" key="5">
    <source>
        <dbReference type="Proteomes" id="UP000521943"/>
    </source>
</evidence>
<feature type="domain" description="Glycosyl hydrolase family 13 catalytic" evidence="3">
    <location>
        <begin position="26"/>
        <end position="450"/>
    </location>
</feature>
<dbReference type="PANTHER" id="PTHR10357:SF232">
    <property type="entry name" value="GLYCOSYL HYDROLASE FAMILY 13 CATALYTIC DOMAIN-CONTAINING PROTEIN"/>
    <property type="match status" value="1"/>
</dbReference>
<name>A0A8H6M8J6_9AGAR</name>
<dbReference type="EMBL" id="JACGCI010000017">
    <property type="protein sequence ID" value="KAF6758915.1"/>
    <property type="molecule type" value="Genomic_DNA"/>
</dbReference>
<dbReference type="GO" id="GO:0000025">
    <property type="term" value="P:maltose catabolic process"/>
    <property type="evidence" value="ECO:0007669"/>
    <property type="project" value="TreeGrafter"/>
</dbReference>
<comment type="similarity">
    <text evidence="1">Belongs to the glycosyl hydrolase 13 family.</text>
</comment>
<gene>
    <name evidence="4" type="ORF">DFP72DRAFT_886992</name>
</gene>
<proteinExistence type="inferred from homology"/>
<evidence type="ECO:0000259" key="3">
    <source>
        <dbReference type="SMART" id="SM00642"/>
    </source>
</evidence>
<dbReference type="Pfam" id="PF00128">
    <property type="entry name" value="Alpha-amylase"/>
    <property type="match status" value="1"/>
</dbReference>
<dbReference type="InterPro" id="IPR045857">
    <property type="entry name" value="O16G_dom_2"/>
</dbReference>
<keyword evidence="2" id="KW-0462">Maltose metabolism</keyword>
<evidence type="ECO:0000256" key="1">
    <source>
        <dbReference type="ARBA" id="ARBA00008061"/>
    </source>
</evidence>
<reference evidence="4 5" key="1">
    <citation type="submission" date="2020-07" db="EMBL/GenBank/DDBJ databases">
        <title>Comparative genomics of pyrophilous fungi reveals a link between fire events and developmental genes.</title>
        <authorList>
            <consortium name="DOE Joint Genome Institute"/>
            <person name="Steindorff A.S."/>
            <person name="Carver A."/>
            <person name="Calhoun S."/>
            <person name="Stillman K."/>
            <person name="Liu H."/>
            <person name="Lipzen A."/>
            <person name="Pangilinan J."/>
            <person name="Labutti K."/>
            <person name="Bruns T.D."/>
            <person name="Grigoriev I.V."/>
        </authorList>
    </citation>
    <scope>NUCLEOTIDE SEQUENCE [LARGE SCALE GENOMIC DNA]</scope>
    <source>
        <strain evidence="4 5">CBS 144469</strain>
    </source>
</reference>
<dbReference type="CDD" id="cd11333">
    <property type="entry name" value="AmyAc_SI_OligoGlu_DGase"/>
    <property type="match status" value="1"/>
</dbReference>
<dbReference type="GO" id="GO:0004575">
    <property type="term" value="F:sucrose alpha-glucosidase activity"/>
    <property type="evidence" value="ECO:0007669"/>
    <property type="project" value="TreeGrafter"/>
</dbReference>
<comment type="caution">
    <text evidence="4">The sequence shown here is derived from an EMBL/GenBank/DDBJ whole genome shotgun (WGS) entry which is preliminary data.</text>
</comment>
<dbReference type="SMART" id="SM00642">
    <property type="entry name" value="Aamy"/>
    <property type="match status" value="1"/>
</dbReference>
<accession>A0A8H6M8J6</accession>
<dbReference type="GO" id="GO:0005987">
    <property type="term" value="P:sucrose catabolic process"/>
    <property type="evidence" value="ECO:0007669"/>
    <property type="project" value="TreeGrafter"/>
</dbReference>
<keyword evidence="4" id="KW-0378">Hydrolase</keyword>
<dbReference type="SUPFAM" id="SSF51445">
    <property type="entry name" value="(Trans)glycosidases"/>
    <property type="match status" value="1"/>
</dbReference>
<dbReference type="GO" id="GO:0004556">
    <property type="term" value="F:alpha-amylase activity"/>
    <property type="evidence" value="ECO:0007669"/>
    <property type="project" value="TreeGrafter"/>
</dbReference>
<dbReference type="FunFam" id="3.20.20.80:FF:000087">
    <property type="entry name" value="Oligo-1,6-glucosidase IMA1"/>
    <property type="match status" value="1"/>
</dbReference>
<dbReference type="Proteomes" id="UP000521943">
    <property type="component" value="Unassembled WGS sequence"/>
</dbReference>
<evidence type="ECO:0000313" key="4">
    <source>
        <dbReference type="EMBL" id="KAF6758915.1"/>
    </source>
</evidence>
<organism evidence="4 5">
    <name type="scientific">Ephemerocybe angulata</name>
    <dbReference type="NCBI Taxonomy" id="980116"/>
    <lineage>
        <taxon>Eukaryota</taxon>
        <taxon>Fungi</taxon>
        <taxon>Dikarya</taxon>
        <taxon>Basidiomycota</taxon>
        <taxon>Agaricomycotina</taxon>
        <taxon>Agaricomycetes</taxon>
        <taxon>Agaricomycetidae</taxon>
        <taxon>Agaricales</taxon>
        <taxon>Agaricineae</taxon>
        <taxon>Psathyrellaceae</taxon>
        <taxon>Ephemerocybe</taxon>
    </lineage>
</organism>
<dbReference type="InterPro" id="IPR006047">
    <property type="entry name" value="GH13_cat_dom"/>
</dbReference>
<dbReference type="GO" id="GO:0004574">
    <property type="term" value="F:oligo-1,6-glucosidase activity"/>
    <property type="evidence" value="ECO:0007669"/>
    <property type="project" value="TreeGrafter"/>
</dbReference>
<dbReference type="AlphaFoldDB" id="A0A8H6M8J6"/>
<dbReference type="Gene3D" id="3.90.400.10">
    <property type="entry name" value="Oligo-1,6-glucosidase, Domain 2"/>
    <property type="match status" value="1"/>
</dbReference>
<evidence type="ECO:0000256" key="2">
    <source>
        <dbReference type="ARBA" id="ARBA00026248"/>
    </source>
</evidence>
<dbReference type="Gene3D" id="2.60.40.1180">
    <property type="entry name" value="Golgi alpha-mannosidase II"/>
    <property type="match status" value="1"/>
</dbReference>
<dbReference type="GO" id="GO:0033934">
    <property type="term" value="F:glucan 1,4-alpha-maltotriohydrolase activity"/>
    <property type="evidence" value="ECO:0007669"/>
    <property type="project" value="TreeGrafter"/>
</dbReference>
<dbReference type="InterPro" id="IPR017853">
    <property type="entry name" value="GH"/>
</dbReference>